<dbReference type="OrthoDB" id="61116at2759"/>
<organism evidence="2 3">
    <name type="scientific">Caenorhabditis nigoni</name>
    <dbReference type="NCBI Taxonomy" id="1611254"/>
    <lineage>
        <taxon>Eukaryota</taxon>
        <taxon>Metazoa</taxon>
        <taxon>Ecdysozoa</taxon>
        <taxon>Nematoda</taxon>
        <taxon>Chromadorea</taxon>
        <taxon>Rhabditida</taxon>
        <taxon>Rhabditina</taxon>
        <taxon>Rhabditomorpha</taxon>
        <taxon>Rhabditoidea</taxon>
        <taxon>Rhabditidae</taxon>
        <taxon>Peloderinae</taxon>
        <taxon>Caenorhabditis</taxon>
    </lineage>
</organism>
<proteinExistence type="inferred from homology"/>
<evidence type="ECO:0000256" key="1">
    <source>
        <dbReference type="PROSITE-ProRule" id="PRU00489"/>
    </source>
</evidence>
<dbReference type="STRING" id="1611254.A0A2G5V4K5"/>
<protein>
    <recommendedName>
        <fullName evidence="4">Methyltransferase-like protein 4</fullName>
    </recommendedName>
</protein>
<gene>
    <name evidence="2" type="primary">Cni-C18A3.1</name>
    <name evidence="2" type="synonym">Cnig_chr_II.g6290</name>
    <name evidence="2" type="ORF">B9Z55_006290</name>
</gene>
<dbReference type="AlphaFoldDB" id="A0A2G5V4K5"/>
<dbReference type="Pfam" id="PF05063">
    <property type="entry name" value="MT-A70"/>
    <property type="match status" value="1"/>
</dbReference>
<sequence length="367" mass="42885">MSILHADPEFAILDEQLYYNNIFEKISRKIRPELYEIISKFMPDSQFEAIKKRGISKEKRRRCEKSEDATWIEKIATEVRKVGKEMGYFKESSNQDNNLKAREAAEKALCFETPSTSMSSTQVVTFQRFEKLDKLLCNGIISNWMKCSEEEPGVVENSEGQMIFIPPGATFHVGDVADVEQYSAINDILFDLVVADPPWFNKSVKRKKTYEMNEQVIDNLDIRSITTNDALIVFWITNRNWVEEEMRERFESWDMEVIATWKWLKVTTQGEPVYDFDKEKHKLPYESIVFAKKKSSRREFNIPEKFVFASIPMAVHSHKPPLLELLQHFGIDFMQPLELFARSLLPSTHSIGFEPFLLQSEHIFIPK</sequence>
<comment type="similarity">
    <text evidence="1">Belongs to the MT-A70-like family.</text>
</comment>
<dbReference type="PROSITE" id="PS51143">
    <property type="entry name" value="MT_A70"/>
    <property type="match status" value="1"/>
</dbReference>
<dbReference type="GO" id="GO:0003676">
    <property type="term" value="F:nucleic acid binding"/>
    <property type="evidence" value="ECO:0007669"/>
    <property type="project" value="InterPro"/>
</dbReference>
<evidence type="ECO:0000313" key="2">
    <source>
        <dbReference type="EMBL" id="PIC46680.1"/>
    </source>
</evidence>
<dbReference type="InterPro" id="IPR029063">
    <property type="entry name" value="SAM-dependent_MTases_sf"/>
</dbReference>
<dbReference type="PANTHER" id="PTHR12829">
    <property type="entry name" value="N6-ADENOSINE-METHYLTRANSFERASE"/>
    <property type="match status" value="1"/>
</dbReference>
<dbReference type="InterPro" id="IPR007757">
    <property type="entry name" value="MT-A70-like"/>
</dbReference>
<evidence type="ECO:0008006" key="4">
    <source>
        <dbReference type="Google" id="ProtNLM"/>
    </source>
</evidence>
<reference evidence="3" key="1">
    <citation type="submission" date="2017-10" db="EMBL/GenBank/DDBJ databases">
        <title>Rapid genome shrinkage in a self-fertile nematode reveals novel sperm competition proteins.</title>
        <authorList>
            <person name="Yin D."/>
            <person name="Schwarz E.M."/>
            <person name="Thomas C.G."/>
            <person name="Felde R.L."/>
            <person name="Korf I.F."/>
            <person name="Cutter A.D."/>
            <person name="Schartner C.M."/>
            <person name="Ralston E.J."/>
            <person name="Meyer B.J."/>
            <person name="Haag E.S."/>
        </authorList>
    </citation>
    <scope>NUCLEOTIDE SEQUENCE [LARGE SCALE GENOMIC DNA]</scope>
    <source>
        <strain evidence="3">JU1422</strain>
    </source>
</reference>
<dbReference type="Proteomes" id="UP000230233">
    <property type="component" value="Chromosome II"/>
</dbReference>
<dbReference type="SUPFAM" id="SSF53335">
    <property type="entry name" value="S-adenosyl-L-methionine-dependent methyltransferases"/>
    <property type="match status" value="1"/>
</dbReference>
<dbReference type="InterPro" id="IPR002052">
    <property type="entry name" value="DNA_methylase_N6_adenine_CS"/>
</dbReference>
<name>A0A2G5V4K5_9PELO</name>
<accession>A0A2G5V4K5</accession>
<evidence type="ECO:0000313" key="3">
    <source>
        <dbReference type="Proteomes" id="UP000230233"/>
    </source>
</evidence>
<dbReference type="GO" id="GO:0005634">
    <property type="term" value="C:nucleus"/>
    <property type="evidence" value="ECO:0007669"/>
    <property type="project" value="TreeGrafter"/>
</dbReference>
<comment type="caution">
    <text evidence="2">The sequence shown here is derived from an EMBL/GenBank/DDBJ whole genome shotgun (WGS) entry which is preliminary data.</text>
</comment>
<dbReference type="GO" id="GO:0008168">
    <property type="term" value="F:methyltransferase activity"/>
    <property type="evidence" value="ECO:0007669"/>
    <property type="project" value="InterPro"/>
</dbReference>
<dbReference type="PROSITE" id="PS00092">
    <property type="entry name" value="N6_MTASE"/>
    <property type="match status" value="1"/>
</dbReference>
<dbReference type="EMBL" id="PDUG01000002">
    <property type="protein sequence ID" value="PIC46680.1"/>
    <property type="molecule type" value="Genomic_DNA"/>
</dbReference>
<dbReference type="Gene3D" id="3.40.50.150">
    <property type="entry name" value="Vaccinia Virus protein VP39"/>
    <property type="match status" value="1"/>
</dbReference>
<keyword evidence="3" id="KW-1185">Reference proteome</keyword>
<dbReference type="GO" id="GO:0032259">
    <property type="term" value="P:methylation"/>
    <property type="evidence" value="ECO:0007669"/>
    <property type="project" value="InterPro"/>
</dbReference>
<dbReference type="PANTHER" id="PTHR12829:SF4">
    <property type="entry name" value="N(6)-ADENINE-SPECIFIC METHYLTRANSFERASE METTL4"/>
    <property type="match status" value="1"/>
</dbReference>